<dbReference type="KEGG" id="vg:29067641"/>
<reference evidence="1 2" key="1">
    <citation type="submission" date="2016-07" db="EMBL/GenBank/DDBJ databases">
        <authorList>
            <person name="Kane M.T."/>
            <person name="Pham Y.C."/>
            <person name="Reynolds Z.J."/>
            <person name="Sapienza M.S."/>
            <person name="German B.A."/>
            <person name="McDonnell J.E."/>
            <person name="Schafer C.E."/>
            <person name="Yu V.J."/>
            <person name="Furbee E.C."/>
            <person name="Grubb S.R."/>
            <person name="Warner M.H."/>
            <person name="Garlena R.A."/>
            <person name="Russell D.A."/>
            <person name="Pope W.H."/>
            <person name="Jacobs-Sera D."/>
            <person name="Hendrix R.W."/>
            <person name="Hatfull G.F."/>
        </authorList>
    </citation>
    <scope>NUCLEOTIDE SEQUENCE [LARGE SCALE GENOMIC DNA]</scope>
</reference>
<dbReference type="RefSeq" id="YP_009289723.1">
    <property type="nucleotide sequence ID" value="NC_031097.1"/>
</dbReference>
<organism evidence="1 2">
    <name type="scientific">Gordonia phage Zirinka</name>
    <dbReference type="NCBI Taxonomy" id="1887656"/>
    <lineage>
        <taxon>Viruses</taxon>
        <taxon>Duplodnaviria</taxon>
        <taxon>Heunggongvirae</taxon>
        <taxon>Uroviricota</taxon>
        <taxon>Caudoviricetes</taxon>
        <taxon>Nymbaxtervirinae</taxon>
        <taxon>Nymphadoravirus</taxon>
        <taxon>Nymphadoravirus zirinka</taxon>
    </lineage>
</organism>
<evidence type="ECO:0000313" key="1">
    <source>
        <dbReference type="EMBL" id="AOE45061.1"/>
    </source>
</evidence>
<sequence>MGTRTANDRRPHPRQARRVGDVVSRLENNGTVTFWRLLDVHHDRYGLVVTSEQVR</sequence>
<gene>
    <name evidence="1" type="primary">63</name>
    <name evidence="1" type="ORF">SEA_ZIRINKA_63</name>
</gene>
<proteinExistence type="predicted"/>
<dbReference type="OrthoDB" id="25417at10239"/>
<protein>
    <submittedName>
        <fullName evidence="1">Uncharacterized protein</fullName>
    </submittedName>
</protein>
<dbReference type="Proteomes" id="UP000203771">
    <property type="component" value="Segment"/>
</dbReference>
<evidence type="ECO:0000313" key="2">
    <source>
        <dbReference type="Proteomes" id="UP000203771"/>
    </source>
</evidence>
<name>A0A1B3B215_9CAUD</name>
<dbReference type="GeneID" id="29067641"/>
<accession>A0A1B3B215</accession>
<keyword evidence="2" id="KW-1185">Reference proteome</keyword>
<dbReference type="EMBL" id="KX557287">
    <property type="protein sequence ID" value="AOE45061.1"/>
    <property type="molecule type" value="Genomic_DNA"/>
</dbReference>